<comment type="subunit">
    <text evidence="10">Forms a ring-shaped head-to-tail homodimer around DNA.</text>
</comment>
<dbReference type="InterPro" id="IPR022637">
    <property type="entry name" value="DNA_polIII_beta_cen"/>
</dbReference>
<evidence type="ECO:0000259" key="11">
    <source>
        <dbReference type="Pfam" id="PF00712"/>
    </source>
</evidence>
<dbReference type="CDD" id="cd00140">
    <property type="entry name" value="beta_clamp"/>
    <property type="match status" value="1"/>
</dbReference>
<dbReference type="Proteomes" id="UP001209476">
    <property type="component" value="Unassembled WGS sequence"/>
</dbReference>
<dbReference type="SUPFAM" id="SSF55979">
    <property type="entry name" value="DNA clamp"/>
    <property type="match status" value="3"/>
</dbReference>
<dbReference type="PANTHER" id="PTHR30478:SF0">
    <property type="entry name" value="BETA SLIDING CLAMP"/>
    <property type="match status" value="1"/>
</dbReference>
<evidence type="ECO:0000313" key="18">
    <source>
        <dbReference type="Proteomes" id="UP000358159"/>
    </source>
</evidence>
<dbReference type="Proteomes" id="UP001208620">
    <property type="component" value="Unassembled WGS sequence"/>
</dbReference>
<evidence type="ECO:0000256" key="4">
    <source>
        <dbReference type="ARBA" id="ARBA00022490"/>
    </source>
</evidence>
<sequence length="375" mass="41173">MRFTVSSSALSSKLNMLAKVIGSKNSLPILDCFLFQVANGEMSITASDSDNVIKSTLALTDHDGEGEFCVPNRVILDALKELPEQPLHFDVDTAGEAVAIKIVYQNGLYNFTGQSAEEYPRTQSMNDACTTVSLPTEMLINNISRSLFATANDELRPVMNGIYFDLTADALAIVASDGHKLVRSKNFTIKSESPSAFNLPKKPASLLKNILSKDGDDAIIKFDDRSAEIQFTDGVMRCRLIDGRYPNYNSVIPNNPNEVTVDRRGLQSALRRVLPFASESSQLIRFHIESGRFEVSSEDIDFSTSAKEQLSCEYNGSPISIGFKGSSLMEILSNLTSDNIIIQLADPSRAGIIVPAEQPENEDILMLIMPMLLND</sequence>
<dbReference type="SMART" id="SM00480">
    <property type="entry name" value="POL3Bc"/>
    <property type="match status" value="1"/>
</dbReference>
<dbReference type="AlphaFoldDB" id="A0A5P0XKY0"/>
<evidence type="ECO:0000256" key="7">
    <source>
        <dbReference type="ARBA" id="ARBA00022705"/>
    </source>
</evidence>
<name>A0A5P0XKY0_9BACT</name>
<evidence type="ECO:0000256" key="3">
    <source>
        <dbReference type="ARBA" id="ARBA00021035"/>
    </source>
</evidence>
<dbReference type="Pfam" id="PF02767">
    <property type="entry name" value="DNA_pol3_beta_2"/>
    <property type="match status" value="1"/>
</dbReference>
<dbReference type="NCBIfam" id="TIGR00663">
    <property type="entry name" value="dnan"/>
    <property type="match status" value="1"/>
</dbReference>
<dbReference type="GO" id="GO:0005737">
    <property type="term" value="C:cytoplasm"/>
    <property type="evidence" value="ECO:0007669"/>
    <property type="project" value="UniProtKB-SubCell"/>
</dbReference>
<evidence type="ECO:0000256" key="8">
    <source>
        <dbReference type="ARBA" id="ARBA00022932"/>
    </source>
</evidence>
<evidence type="ECO:0000313" key="16">
    <source>
        <dbReference type="EMBL" id="MQN08435.1"/>
    </source>
</evidence>
<feature type="domain" description="DNA polymerase III beta sliding clamp C-terminal" evidence="13">
    <location>
        <begin position="250"/>
        <end position="371"/>
    </location>
</feature>
<proteinExistence type="inferred from homology"/>
<dbReference type="GO" id="GO:0009360">
    <property type="term" value="C:DNA polymerase III complex"/>
    <property type="evidence" value="ECO:0007669"/>
    <property type="project" value="InterPro"/>
</dbReference>
<gene>
    <name evidence="17" type="primary">dnaN</name>
    <name evidence="17" type="ORF">F7D42_03325</name>
    <name evidence="16" type="ORF">F7D97_00475</name>
    <name evidence="15" type="ORF">ONS98_11850</name>
    <name evidence="14" type="ORF">ONT01_03820</name>
</gene>
<dbReference type="InterPro" id="IPR046938">
    <property type="entry name" value="DNA_clamp_sf"/>
</dbReference>
<evidence type="ECO:0000259" key="12">
    <source>
        <dbReference type="Pfam" id="PF02767"/>
    </source>
</evidence>
<dbReference type="EMBL" id="VZCY01000007">
    <property type="protein sequence ID" value="MQN08435.1"/>
    <property type="molecule type" value="Genomic_DNA"/>
</dbReference>
<keyword evidence="8 10" id="KW-0239">DNA-directed DNA polymerase</keyword>
<dbReference type="PANTHER" id="PTHR30478">
    <property type="entry name" value="DNA POLYMERASE III SUBUNIT BETA"/>
    <property type="match status" value="1"/>
</dbReference>
<evidence type="ECO:0000313" key="17">
    <source>
        <dbReference type="EMBL" id="MQO54757.1"/>
    </source>
</evidence>
<dbReference type="GO" id="GO:0006271">
    <property type="term" value="P:DNA strand elongation involved in DNA replication"/>
    <property type="evidence" value="ECO:0007669"/>
    <property type="project" value="TreeGrafter"/>
</dbReference>
<evidence type="ECO:0000256" key="2">
    <source>
        <dbReference type="ARBA" id="ARBA00010752"/>
    </source>
</evidence>
<dbReference type="PIRSF" id="PIRSF000804">
    <property type="entry name" value="DNA_pol_III_b"/>
    <property type="match status" value="1"/>
</dbReference>
<dbReference type="InterPro" id="IPR022635">
    <property type="entry name" value="DNA_polIII_beta_C"/>
</dbReference>
<keyword evidence="6 10" id="KW-0548">Nucleotidyltransferase</keyword>
<dbReference type="Proteomes" id="UP000406735">
    <property type="component" value="Unassembled WGS sequence"/>
</dbReference>
<evidence type="ECO:0000313" key="19">
    <source>
        <dbReference type="Proteomes" id="UP000406735"/>
    </source>
</evidence>
<comment type="subcellular location">
    <subcellularLocation>
        <location evidence="1 10">Cytoplasm</location>
    </subcellularLocation>
</comment>
<evidence type="ECO:0000256" key="9">
    <source>
        <dbReference type="ARBA" id="ARBA00023125"/>
    </source>
</evidence>
<keyword evidence="7 10" id="KW-0235">DNA replication</keyword>
<comment type="function">
    <text evidence="10">Confers DNA tethering and processivity to DNA polymerases and other proteins. Acts as a clamp, forming a ring around DNA (a reaction catalyzed by the clamp-loading complex) which diffuses in an ATP-independent manner freely and bidirectionally along dsDNA. Initially characterized for its ability to contact the catalytic subunit of DNA polymerase III (Pol III), a complex, multichain enzyme responsible for most of the replicative synthesis in bacteria; Pol III exhibits 3'-5' exonuclease proofreading activity. The beta chain is required for initiation of replication as well as for processivity of DNA replication.</text>
</comment>
<dbReference type="Gene3D" id="3.70.10.10">
    <property type="match status" value="1"/>
</dbReference>
<comment type="caution">
    <text evidence="17">The sequence shown here is derived from an EMBL/GenBank/DDBJ whole genome shotgun (WGS) entry which is preliminary data.</text>
</comment>
<evidence type="ECO:0000256" key="10">
    <source>
        <dbReference type="PIRNR" id="PIRNR000804"/>
    </source>
</evidence>
<dbReference type="Pfam" id="PF02768">
    <property type="entry name" value="DNA_pol3_beta_3"/>
    <property type="match status" value="1"/>
</dbReference>
<dbReference type="GO" id="GO:0003887">
    <property type="term" value="F:DNA-directed DNA polymerase activity"/>
    <property type="evidence" value="ECO:0007669"/>
    <property type="project" value="UniProtKB-UniRule"/>
</dbReference>
<protein>
    <recommendedName>
        <fullName evidence="3 10">Beta sliding clamp</fullName>
    </recommendedName>
</protein>
<evidence type="ECO:0000313" key="15">
    <source>
        <dbReference type="EMBL" id="MCW4165890.1"/>
    </source>
</evidence>
<dbReference type="Proteomes" id="UP000358159">
    <property type="component" value="Unassembled WGS sequence"/>
</dbReference>
<feature type="domain" description="DNA polymerase III beta sliding clamp central" evidence="12">
    <location>
        <begin position="134"/>
        <end position="247"/>
    </location>
</feature>
<dbReference type="EMBL" id="JAPDUM010000001">
    <property type="protein sequence ID" value="MCW4165890.1"/>
    <property type="molecule type" value="Genomic_DNA"/>
</dbReference>
<feature type="domain" description="DNA polymerase III beta sliding clamp N-terminal" evidence="11">
    <location>
        <begin position="1"/>
        <end position="121"/>
    </location>
</feature>
<dbReference type="GO" id="GO:0008408">
    <property type="term" value="F:3'-5' exonuclease activity"/>
    <property type="evidence" value="ECO:0007669"/>
    <property type="project" value="InterPro"/>
</dbReference>
<comment type="similarity">
    <text evidence="2 10">Belongs to the beta sliding clamp family.</text>
</comment>
<keyword evidence="4 10" id="KW-0963">Cytoplasm</keyword>
<dbReference type="InterPro" id="IPR001001">
    <property type="entry name" value="DNA_polIII_beta"/>
</dbReference>
<dbReference type="Pfam" id="PF00712">
    <property type="entry name" value="DNA_pol3_beta"/>
    <property type="match status" value="1"/>
</dbReference>
<reference evidence="18 19" key="1">
    <citation type="submission" date="2019-09" db="EMBL/GenBank/DDBJ databases">
        <title>Distinct polysaccharide growth profiles of human intestinal Prevotella copri isolates.</title>
        <authorList>
            <person name="Fehlner-Peach H."/>
            <person name="Magnabosco C."/>
            <person name="Raghavan V."/>
            <person name="Scher J.U."/>
            <person name="Tett A."/>
            <person name="Cox L.M."/>
            <person name="Gottsegen C."/>
            <person name="Watters A."/>
            <person name="Wiltshire- Gordon J.D."/>
            <person name="Segata N."/>
            <person name="Bonneau R."/>
            <person name="Littman D.R."/>
        </authorList>
    </citation>
    <scope>NUCLEOTIDE SEQUENCE [LARGE SCALE GENOMIC DNA]</scope>
    <source>
        <strain evidence="17 18">BVe41219</strain>
        <strain evidence="19">iK21513</strain>
        <strain evidence="16">IK21513</strain>
    </source>
</reference>
<dbReference type="InterPro" id="IPR022634">
    <property type="entry name" value="DNA_polIII_beta_N"/>
</dbReference>
<accession>A0A5P0XKY0</accession>
<dbReference type="EMBL" id="JAPDVD010000001">
    <property type="protein sequence ID" value="MCW4136914.1"/>
    <property type="molecule type" value="Genomic_DNA"/>
</dbReference>
<evidence type="ECO:0000256" key="5">
    <source>
        <dbReference type="ARBA" id="ARBA00022679"/>
    </source>
</evidence>
<keyword evidence="5 10" id="KW-0808">Transferase</keyword>
<evidence type="ECO:0000256" key="6">
    <source>
        <dbReference type="ARBA" id="ARBA00022695"/>
    </source>
</evidence>
<dbReference type="RefSeq" id="WP_153080249.1">
    <property type="nucleotide sequence ID" value="NZ_CP156891.1"/>
</dbReference>
<reference evidence="14" key="2">
    <citation type="submission" date="2022-11" db="EMBL/GenBank/DDBJ databases">
        <title>Genomic repertoires linked with pathogenic potency of arthritogenic Prevotella copri isolated from the gut of rheumatoid arthritis patients.</title>
        <authorList>
            <person name="Nii T."/>
            <person name="Maeda Y."/>
            <person name="Motooka D."/>
            <person name="Naito M."/>
            <person name="Matsumoto Y."/>
            <person name="Ogawa T."/>
            <person name="Oguro-Igashira E."/>
            <person name="Kishikawa T."/>
            <person name="Yamashita M."/>
            <person name="Koizumi S."/>
            <person name="Kurakawa T."/>
            <person name="Okumura R."/>
            <person name="Kayama H."/>
            <person name="Murakami M."/>
            <person name="Sakaguchi T."/>
            <person name="Das B."/>
            <person name="Nakamura S."/>
            <person name="Okada Y."/>
            <person name="Kumanogoh A."/>
            <person name="Takeda K."/>
        </authorList>
    </citation>
    <scope>NUCLEOTIDE SEQUENCE</scope>
    <source>
        <strain evidence="14">H105_2-2</strain>
        <strain evidence="15">RA-N001-16</strain>
    </source>
</reference>
<evidence type="ECO:0000256" key="1">
    <source>
        <dbReference type="ARBA" id="ARBA00004496"/>
    </source>
</evidence>
<dbReference type="Gene3D" id="3.10.150.10">
    <property type="entry name" value="DNA Polymerase III, subunit A, domain 2"/>
    <property type="match status" value="1"/>
</dbReference>
<keyword evidence="9" id="KW-0238">DNA-binding</keyword>
<evidence type="ECO:0000259" key="13">
    <source>
        <dbReference type="Pfam" id="PF02768"/>
    </source>
</evidence>
<organism evidence="17 18">
    <name type="scientific">Segatella copri</name>
    <dbReference type="NCBI Taxonomy" id="165179"/>
    <lineage>
        <taxon>Bacteria</taxon>
        <taxon>Pseudomonadati</taxon>
        <taxon>Bacteroidota</taxon>
        <taxon>Bacteroidia</taxon>
        <taxon>Bacteroidales</taxon>
        <taxon>Prevotellaceae</taxon>
        <taxon>Segatella</taxon>
    </lineage>
</organism>
<dbReference type="GO" id="GO:0003677">
    <property type="term" value="F:DNA binding"/>
    <property type="evidence" value="ECO:0007669"/>
    <property type="project" value="UniProtKB-UniRule"/>
</dbReference>
<dbReference type="EMBL" id="VZAZ01000012">
    <property type="protein sequence ID" value="MQO54757.1"/>
    <property type="molecule type" value="Genomic_DNA"/>
</dbReference>
<evidence type="ECO:0000313" key="14">
    <source>
        <dbReference type="EMBL" id="MCW4136914.1"/>
    </source>
</evidence>